<gene>
    <name evidence="1" type="ORF">AFUS01_LOCUS12067</name>
</gene>
<sequence>MAPSQVNEKNEVAVYFSLYGNDDRGLKKPPKPKFNIGDSVLLNRQKHPFVKGYAYTYNPEVFTIHKVSDTNPRMNYLKDKKGEEIWDGAYQQDIQKSANQKLGTLLREICIREVRTLGSLDSGTQ</sequence>
<evidence type="ECO:0000313" key="1">
    <source>
        <dbReference type="EMBL" id="CAG7722958.1"/>
    </source>
</evidence>
<proteinExistence type="predicted"/>
<dbReference type="OrthoDB" id="6343797at2759"/>
<dbReference type="AlphaFoldDB" id="A0A8J2NXX6"/>
<organism evidence="1 2">
    <name type="scientific">Allacma fusca</name>
    <dbReference type="NCBI Taxonomy" id="39272"/>
    <lineage>
        <taxon>Eukaryota</taxon>
        <taxon>Metazoa</taxon>
        <taxon>Ecdysozoa</taxon>
        <taxon>Arthropoda</taxon>
        <taxon>Hexapoda</taxon>
        <taxon>Collembola</taxon>
        <taxon>Symphypleona</taxon>
        <taxon>Sminthuridae</taxon>
        <taxon>Allacma</taxon>
    </lineage>
</organism>
<evidence type="ECO:0000313" key="2">
    <source>
        <dbReference type="Proteomes" id="UP000708208"/>
    </source>
</evidence>
<keyword evidence="2" id="KW-1185">Reference proteome</keyword>
<name>A0A8J2NXX6_9HEXA</name>
<dbReference type="EMBL" id="CAJVCH010094029">
    <property type="protein sequence ID" value="CAG7722958.1"/>
    <property type="molecule type" value="Genomic_DNA"/>
</dbReference>
<comment type="caution">
    <text evidence="1">The sequence shown here is derived from an EMBL/GenBank/DDBJ whole genome shotgun (WGS) entry which is preliminary data.</text>
</comment>
<reference evidence="1" key="1">
    <citation type="submission" date="2021-06" db="EMBL/GenBank/DDBJ databases">
        <authorList>
            <person name="Hodson N. C."/>
            <person name="Mongue J. A."/>
            <person name="Jaron S. K."/>
        </authorList>
    </citation>
    <scope>NUCLEOTIDE SEQUENCE</scope>
</reference>
<accession>A0A8J2NXX6</accession>
<dbReference type="Proteomes" id="UP000708208">
    <property type="component" value="Unassembled WGS sequence"/>
</dbReference>
<protein>
    <submittedName>
        <fullName evidence="1">Uncharacterized protein</fullName>
    </submittedName>
</protein>
<dbReference type="PANTHER" id="PTHR46585:SF1">
    <property type="entry name" value="CHROMO DOMAIN-CONTAINING PROTEIN"/>
    <property type="match status" value="1"/>
</dbReference>
<dbReference type="PANTHER" id="PTHR46585">
    <property type="entry name" value="INTEGRASE CORE DOMAIN CONTAINING PROTEIN"/>
    <property type="match status" value="1"/>
</dbReference>